<dbReference type="InterPro" id="IPR050138">
    <property type="entry name" value="DHOase/Allantoinase_Hydrolase"/>
</dbReference>
<dbReference type="GO" id="GO:0006145">
    <property type="term" value="P:purine nucleobase catabolic process"/>
    <property type="evidence" value="ECO:0007669"/>
    <property type="project" value="TreeGrafter"/>
</dbReference>
<accession>A0A221MFG5</accession>
<dbReference type="Pfam" id="PF01979">
    <property type="entry name" value="Amidohydro_1"/>
    <property type="match status" value="1"/>
</dbReference>
<name>A0A221MFG5_9BACI</name>
<evidence type="ECO:0000313" key="3">
    <source>
        <dbReference type="Proteomes" id="UP000204391"/>
    </source>
</evidence>
<dbReference type="SUPFAM" id="SSF51556">
    <property type="entry name" value="Metallo-dependent hydrolases"/>
    <property type="match status" value="1"/>
</dbReference>
<dbReference type="Gene3D" id="2.30.40.10">
    <property type="entry name" value="Urease, subunit C, domain 1"/>
    <property type="match status" value="1"/>
</dbReference>
<dbReference type="RefSeq" id="WP_089533373.1">
    <property type="nucleotide sequence ID" value="NZ_CP022437.1"/>
</dbReference>
<dbReference type="NCBIfam" id="TIGR00857">
    <property type="entry name" value="pyrC_multi"/>
    <property type="match status" value="1"/>
</dbReference>
<dbReference type="InterPro" id="IPR006680">
    <property type="entry name" value="Amidohydro-rel"/>
</dbReference>
<dbReference type="KEGG" id="vne:CFK40_15775"/>
<dbReference type="Gene3D" id="3.20.20.140">
    <property type="entry name" value="Metal-dependent hydrolases"/>
    <property type="match status" value="1"/>
</dbReference>
<dbReference type="PANTHER" id="PTHR43668">
    <property type="entry name" value="ALLANTOINASE"/>
    <property type="match status" value="1"/>
</dbReference>
<dbReference type="PANTHER" id="PTHR43668:SF2">
    <property type="entry name" value="ALLANTOINASE"/>
    <property type="match status" value="1"/>
</dbReference>
<dbReference type="AlphaFoldDB" id="A0A221MFG5"/>
<gene>
    <name evidence="2" type="ORF">CFK40_15775</name>
</gene>
<dbReference type="GO" id="GO:0004038">
    <property type="term" value="F:allantoinase activity"/>
    <property type="evidence" value="ECO:0007669"/>
    <property type="project" value="TreeGrafter"/>
</dbReference>
<evidence type="ECO:0000313" key="2">
    <source>
        <dbReference type="EMBL" id="ASN06375.1"/>
    </source>
</evidence>
<dbReference type="SUPFAM" id="SSF51338">
    <property type="entry name" value="Composite domain of metallo-dependent hydrolases"/>
    <property type="match status" value="1"/>
</dbReference>
<evidence type="ECO:0000259" key="1">
    <source>
        <dbReference type="Pfam" id="PF01979"/>
    </source>
</evidence>
<dbReference type="GO" id="GO:0005737">
    <property type="term" value="C:cytoplasm"/>
    <property type="evidence" value="ECO:0007669"/>
    <property type="project" value="TreeGrafter"/>
</dbReference>
<keyword evidence="3" id="KW-1185">Reference proteome</keyword>
<protein>
    <recommendedName>
        <fullName evidence="1">Amidohydrolase-related domain-containing protein</fullName>
    </recommendedName>
</protein>
<proteinExistence type="predicted"/>
<dbReference type="Proteomes" id="UP000204391">
    <property type="component" value="Chromosome"/>
</dbReference>
<dbReference type="EMBL" id="CP022437">
    <property type="protein sequence ID" value="ASN06375.1"/>
    <property type="molecule type" value="Genomic_DNA"/>
</dbReference>
<sequence length="450" mass="50478">MMVEKVVRGYIVTPEENFLGEIGITNGKIVEVSKIQGHLDAETVDDFGQDYIFPGFIDTHVHCYSNPNEGIHRASMAAAKGGITLFIDMPYDLPTPVTNKDILKEKIDTISKEAVIDVALWGTVPKENGAAVVDELADGGVVGFKLSTFETDPYRFPRISDADILETMRKAADRDLIVAFHAENDELLTRYIEDAKRENRVESIYHNLTRPPVTETTAVIKLLDMASWAHAKLHIVHVSHAKSLEYINWFKAQGTNVTAETCYNYLLLTTEDLKKFGPKAKINPPLREPNELKELEEQLLSGGIDFITSDHAPWQKKDKSIGDDNIFKAKSGSPGLEIMIPLLFDYLIGEKKVTLSKFAELLALAPAQRFNLNNKGSIEQGKDADFTVIHNRGSWQIDENEFISISDVSPFHEHTVNNRIEATIVRGEMVYTHDHGVVENNRGQFVKPNY</sequence>
<reference evidence="2 3" key="1">
    <citation type="journal article" date="2003" name="Int. J. Syst. Evol. Microbiol.">
        <title>Virgibacillus carmonensis sp. nov., Virgibacillus necropolis sp. nov. and Virgibacillus picturae sp. nov., three novel species isolated from deteriorated mural paintings, transfer of the species of the genus salibacillus to Virgibacillus, as Virgibacillus marismortui comb. nov. and Virgibacillus salexigens comb. nov., and emended description of the genus Virgibacillus.</title>
        <authorList>
            <person name="Heyrman J."/>
            <person name="Logan N.A."/>
            <person name="Busse H.J."/>
            <person name="Balcaen A."/>
            <person name="Lebbe L."/>
            <person name="Rodriguez-Diaz M."/>
            <person name="Swings J."/>
            <person name="De Vos P."/>
        </authorList>
    </citation>
    <scope>NUCLEOTIDE SEQUENCE [LARGE SCALE GENOMIC DNA]</scope>
    <source>
        <strain evidence="2 3">LMG 19488</strain>
    </source>
</reference>
<dbReference type="OrthoDB" id="9765462at2"/>
<dbReference type="InterPro" id="IPR011059">
    <property type="entry name" value="Metal-dep_hydrolase_composite"/>
</dbReference>
<organism evidence="2 3">
    <name type="scientific">Virgibacillus necropolis</name>
    <dbReference type="NCBI Taxonomy" id="163877"/>
    <lineage>
        <taxon>Bacteria</taxon>
        <taxon>Bacillati</taxon>
        <taxon>Bacillota</taxon>
        <taxon>Bacilli</taxon>
        <taxon>Bacillales</taxon>
        <taxon>Bacillaceae</taxon>
        <taxon>Virgibacillus</taxon>
    </lineage>
</organism>
<feature type="domain" description="Amidohydrolase-related" evidence="1">
    <location>
        <begin position="51"/>
        <end position="430"/>
    </location>
</feature>
<dbReference type="InterPro" id="IPR032466">
    <property type="entry name" value="Metal_Hydrolase"/>
</dbReference>